<accession>A0A1L9UD13</accession>
<dbReference type="PROSITE" id="PS51257">
    <property type="entry name" value="PROKAR_LIPOPROTEIN"/>
    <property type="match status" value="1"/>
</dbReference>
<evidence type="ECO:0000313" key="3">
    <source>
        <dbReference type="Proteomes" id="UP000184499"/>
    </source>
</evidence>
<gene>
    <name evidence="2" type="ORF">ASPBRDRAFT_130675</name>
</gene>
<keyword evidence="3" id="KW-1185">Reference proteome</keyword>
<feature type="chain" id="PRO_5012250995" evidence="1">
    <location>
        <begin position="19"/>
        <end position="434"/>
    </location>
</feature>
<dbReference type="RefSeq" id="XP_067476801.1">
    <property type="nucleotide sequence ID" value="XM_067618248.1"/>
</dbReference>
<dbReference type="Proteomes" id="UP000184499">
    <property type="component" value="Unassembled WGS sequence"/>
</dbReference>
<evidence type="ECO:0000313" key="2">
    <source>
        <dbReference type="EMBL" id="OJJ69552.1"/>
    </source>
</evidence>
<evidence type="ECO:0000256" key="1">
    <source>
        <dbReference type="SAM" id="SignalP"/>
    </source>
</evidence>
<protein>
    <submittedName>
        <fullName evidence="2">Uncharacterized protein</fullName>
    </submittedName>
</protein>
<dbReference type="GeneID" id="93570736"/>
<keyword evidence="1" id="KW-0732">Signal</keyword>
<dbReference type="VEuPathDB" id="FungiDB:ASPBRDRAFT_130675"/>
<reference evidence="3" key="1">
    <citation type="journal article" date="2017" name="Genome Biol.">
        <title>Comparative genomics reveals high biological diversity and specific adaptations in the industrially and medically important fungal genus Aspergillus.</title>
        <authorList>
            <person name="de Vries R.P."/>
            <person name="Riley R."/>
            <person name="Wiebenga A."/>
            <person name="Aguilar-Osorio G."/>
            <person name="Amillis S."/>
            <person name="Uchima C.A."/>
            <person name="Anderluh G."/>
            <person name="Asadollahi M."/>
            <person name="Askin M."/>
            <person name="Barry K."/>
            <person name="Battaglia E."/>
            <person name="Bayram O."/>
            <person name="Benocci T."/>
            <person name="Braus-Stromeyer S.A."/>
            <person name="Caldana C."/>
            <person name="Canovas D."/>
            <person name="Cerqueira G.C."/>
            <person name="Chen F."/>
            <person name="Chen W."/>
            <person name="Choi C."/>
            <person name="Clum A."/>
            <person name="Dos Santos R.A."/>
            <person name="Damasio A.R."/>
            <person name="Diallinas G."/>
            <person name="Emri T."/>
            <person name="Fekete E."/>
            <person name="Flipphi M."/>
            <person name="Freyberg S."/>
            <person name="Gallo A."/>
            <person name="Gournas C."/>
            <person name="Habgood R."/>
            <person name="Hainaut M."/>
            <person name="Harispe M.L."/>
            <person name="Henrissat B."/>
            <person name="Hilden K.S."/>
            <person name="Hope R."/>
            <person name="Hossain A."/>
            <person name="Karabika E."/>
            <person name="Karaffa L."/>
            <person name="Karanyi Z."/>
            <person name="Krasevec N."/>
            <person name="Kuo A."/>
            <person name="Kusch H."/>
            <person name="LaButti K."/>
            <person name="Lagendijk E.L."/>
            <person name="Lapidus A."/>
            <person name="Levasseur A."/>
            <person name="Lindquist E."/>
            <person name="Lipzen A."/>
            <person name="Logrieco A.F."/>
            <person name="MacCabe A."/>
            <person name="Maekelae M.R."/>
            <person name="Malavazi I."/>
            <person name="Melin P."/>
            <person name="Meyer V."/>
            <person name="Mielnichuk N."/>
            <person name="Miskei M."/>
            <person name="Molnar A.P."/>
            <person name="Mule G."/>
            <person name="Ngan C.Y."/>
            <person name="Orejas M."/>
            <person name="Orosz E."/>
            <person name="Ouedraogo J.P."/>
            <person name="Overkamp K.M."/>
            <person name="Park H.-S."/>
            <person name="Perrone G."/>
            <person name="Piumi F."/>
            <person name="Punt P.J."/>
            <person name="Ram A.F."/>
            <person name="Ramon A."/>
            <person name="Rauscher S."/>
            <person name="Record E."/>
            <person name="Riano-Pachon D.M."/>
            <person name="Robert V."/>
            <person name="Roehrig J."/>
            <person name="Ruller R."/>
            <person name="Salamov A."/>
            <person name="Salih N.S."/>
            <person name="Samson R.A."/>
            <person name="Sandor E."/>
            <person name="Sanguinetti M."/>
            <person name="Schuetze T."/>
            <person name="Sepcic K."/>
            <person name="Shelest E."/>
            <person name="Sherlock G."/>
            <person name="Sophianopoulou V."/>
            <person name="Squina F.M."/>
            <person name="Sun H."/>
            <person name="Susca A."/>
            <person name="Todd R.B."/>
            <person name="Tsang A."/>
            <person name="Unkles S.E."/>
            <person name="van de Wiele N."/>
            <person name="van Rossen-Uffink D."/>
            <person name="Oliveira J.V."/>
            <person name="Vesth T.C."/>
            <person name="Visser J."/>
            <person name="Yu J.-H."/>
            <person name="Zhou M."/>
            <person name="Andersen M.R."/>
            <person name="Archer D.B."/>
            <person name="Baker S.E."/>
            <person name="Benoit I."/>
            <person name="Brakhage A.A."/>
            <person name="Braus G.H."/>
            <person name="Fischer R."/>
            <person name="Frisvad J.C."/>
            <person name="Goldman G.H."/>
            <person name="Houbraken J."/>
            <person name="Oakley B."/>
            <person name="Pocsi I."/>
            <person name="Scazzocchio C."/>
            <person name="Seiboth B."/>
            <person name="vanKuyk P.A."/>
            <person name="Wortman J."/>
            <person name="Dyer P.S."/>
            <person name="Grigoriev I.V."/>
        </authorList>
    </citation>
    <scope>NUCLEOTIDE SEQUENCE [LARGE SCALE GENOMIC DNA]</scope>
    <source>
        <strain evidence="3">CBS 101740 / IMI 381727 / IBT 21946</strain>
    </source>
</reference>
<dbReference type="OMA" id="WLYYNTT"/>
<feature type="signal peptide" evidence="1">
    <location>
        <begin position="1"/>
        <end position="18"/>
    </location>
</feature>
<dbReference type="EMBL" id="KV878688">
    <property type="protein sequence ID" value="OJJ69552.1"/>
    <property type="molecule type" value="Genomic_DNA"/>
</dbReference>
<organism evidence="2 3">
    <name type="scientific">Aspergillus brasiliensis (strain CBS 101740 / IMI 381727 / IBT 21946)</name>
    <dbReference type="NCBI Taxonomy" id="767769"/>
    <lineage>
        <taxon>Eukaryota</taxon>
        <taxon>Fungi</taxon>
        <taxon>Dikarya</taxon>
        <taxon>Ascomycota</taxon>
        <taxon>Pezizomycotina</taxon>
        <taxon>Eurotiomycetes</taxon>
        <taxon>Eurotiomycetidae</taxon>
        <taxon>Eurotiales</taxon>
        <taxon>Aspergillaceae</taxon>
        <taxon>Aspergillus</taxon>
        <taxon>Aspergillus subgen. Circumdati</taxon>
    </lineage>
</organism>
<dbReference type="OrthoDB" id="4521602at2759"/>
<sequence>MRLANASVLAMLPATGLAACGIPYSGDQINGTLLHTVVLDMGSDAANITAAQYDQYFKQGSALEGVKTVIAASEFYINLWAIPGTESAFQNNTQCLSDGYLVNQVAWLYYNTTTASWWAGYEAETEADSYNAATLSVVTNLVAGLEVRFWDTNGDGYTDVIDADYLEGVTVDTITQNANGTYSVYRGNIDIADKTPWEGTVFDSDLFNGAGPAIPANNFDTTIASGDVALFWYGPKGWAMKRAREVVGLFVGGADHSSYNIDGVVYEDAMRFSRNNLFISNRPGEFTDAQKFFQFTNDSAAGLNVSLWLVPVTNTTEYGAPVGMTSDSNNSRTFLARAIAQAQAELANVTVSSSNGSNVPSTQEWVTQATYTQLDEAIARANLSLALANSSSFLLDYQVYLLYLTLNGSSNDIGAAFAGFTYTGFEKEEQLRTA</sequence>
<proteinExistence type="predicted"/>
<name>A0A1L9UD13_ASPBC</name>
<dbReference type="AlphaFoldDB" id="A0A1L9UD13"/>